<sequence>MKRALLVLFVLALAAWATPNLISYQGKLDKDGEPFSGEASMNFALYESEDATTSFWEETQTVIVVDGIFNVLLGSVTELPALPTDGCWLEVVIDGDALPRQQITSVPYAQVADQAYSHFKMVEDTAMDYDCPADGILLVGYWIQGAALYRSVHLYVDDMRVAGWPGNNIESFICTAIAIEEGSHRIRITVSPGATITDVRLWAIFMR</sequence>
<proteinExistence type="predicted"/>
<evidence type="ECO:0000313" key="2">
    <source>
        <dbReference type="EMBL" id="TKJ43111.1"/>
    </source>
</evidence>
<evidence type="ECO:0000313" key="3">
    <source>
        <dbReference type="Proteomes" id="UP000317778"/>
    </source>
</evidence>
<dbReference type="EMBL" id="NJBO01000006">
    <property type="protein sequence ID" value="TKJ43111.1"/>
    <property type="molecule type" value="Genomic_DNA"/>
</dbReference>
<gene>
    <name evidence="2" type="ORF">CEE36_05015</name>
</gene>
<organism evidence="2 3">
    <name type="scientific">candidate division TA06 bacterium B3_TA06</name>
    <dbReference type="NCBI Taxonomy" id="2012487"/>
    <lineage>
        <taxon>Bacteria</taxon>
        <taxon>Bacteria division TA06</taxon>
    </lineage>
</organism>
<dbReference type="AlphaFoldDB" id="A0A532V7E2"/>
<name>A0A532V7E2_UNCT6</name>
<feature type="chain" id="PRO_5022007566" evidence="1">
    <location>
        <begin position="18"/>
        <end position="207"/>
    </location>
</feature>
<protein>
    <submittedName>
        <fullName evidence="2">Uncharacterized protein</fullName>
    </submittedName>
</protein>
<evidence type="ECO:0000256" key="1">
    <source>
        <dbReference type="SAM" id="SignalP"/>
    </source>
</evidence>
<reference evidence="2 3" key="1">
    <citation type="submission" date="2017-06" db="EMBL/GenBank/DDBJ databases">
        <title>Novel microbial phyla capable of carbon fixation and sulfur reduction in deep-sea sediments.</title>
        <authorList>
            <person name="Huang J."/>
            <person name="Baker B."/>
            <person name="Wang Y."/>
        </authorList>
    </citation>
    <scope>NUCLEOTIDE SEQUENCE [LARGE SCALE GENOMIC DNA]</scope>
    <source>
        <strain evidence="2">B3_TA06</strain>
    </source>
</reference>
<accession>A0A532V7E2</accession>
<feature type="signal peptide" evidence="1">
    <location>
        <begin position="1"/>
        <end position="17"/>
    </location>
</feature>
<keyword evidence="1" id="KW-0732">Signal</keyword>
<comment type="caution">
    <text evidence="2">The sequence shown here is derived from an EMBL/GenBank/DDBJ whole genome shotgun (WGS) entry which is preliminary data.</text>
</comment>
<dbReference type="Proteomes" id="UP000317778">
    <property type="component" value="Unassembled WGS sequence"/>
</dbReference>